<name>A0A699RDX8_TANCI</name>
<evidence type="ECO:0000256" key="1">
    <source>
        <dbReference type="SAM" id="Coils"/>
    </source>
</evidence>
<protein>
    <recommendedName>
        <fullName evidence="3">Transposase (Putative), gypsy type</fullName>
    </recommendedName>
</protein>
<keyword evidence="1" id="KW-0175">Coiled coil</keyword>
<feature type="coiled-coil region" evidence="1">
    <location>
        <begin position="8"/>
        <end position="84"/>
    </location>
</feature>
<feature type="non-terminal residue" evidence="2">
    <location>
        <position position="1"/>
    </location>
</feature>
<proteinExistence type="predicted"/>
<evidence type="ECO:0008006" key="3">
    <source>
        <dbReference type="Google" id="ProtNLM"/>
    </source>
</evidence>
<comment type="caution">
    <text evidence="2">The sequence shown here is derived from an EMBL/GenBank/DDBJ whole genome shotgun (WGS) entry which is preliminary data.</text>
</comment>
<reference evidence="2" key="1">
    <citation type="journal article" date="2019" name="Sci. Rep.">
        <title>Draft genome of Tanacetum cinerariifolium, the natural source of mosquito coil.</title>
        <authorList>
            <person name="Yamashiro T."/>
            <person name="Shiraishi A."/>
            <person name="Satake H."/>
            <person name="Nakayama K."/>
        </authorList>
    </citation>
    <scope>NUCLEOTIDE SEQUENCE</scope>
</reference>
<accession>A0A699RDX8</accession>
<sequence>LWKSVAQVARREQRIQARESEIKNLEALPETEADMKRAAKEKSAGLSQELERMRAQFSELQVSKERLSQQVDALQQQVSGEETLKAAFEDYKRQQDQMVEQRCAEMDARLDAMSIDFDEELYPHMLTAIAGRRWVIGHGLRLATMKCAESLETRQAFADVVSAGIAKGMSEGLKHGDDTGGDAPQFIRDLRPSSSQLAIPVYPEVRDPRNPWACTEEIKLVDAIAANIALWTQ</sequence>
<gene>
    <name evidence="2" type="ORF">Tci_857449</name>
</gene>
<evidence type="ECO:0000313" key="2">
    <source>
        <dbReference type="EMBL" id="GFC85479.1"/>
    </source>
</evidence>
<dbReference type="AlphaFoldDB" id="A0A699RDX8"/>
<feature type="non-terminal residue" evidence="2">
    <location>
        <position position="233"/>
    </location>
</feature>
<dbReference type="EMBL" id="BKCJ011100165">
    <property type="protein sequence ID" value="GFC85479.1"/>
    <property type="molecule type" value="Genomic_DNA"/>
</dbReference>
<organism evidence="2">
    <name type="scientific">Tanacetum cinerariifolium</name>
    <name type="common">Dalmatian daisy</name>
    <name type="synonym">Chrysanthemum cinerariifolium</name>
    <dbReference type="NCBI Taxonomy" id="118510"/>
    <lineage>
        <taxon>Eukaryota</taxon>
        <taxon>Viridiplantae</taxon>
        <taxon>Streptophyta</taxon>
        <taxon>Embryophyta</taxon>
        <taxon>Tracheophyta</taxon>
        <taxon>Spermatophyta</taxon>
        <taxon>Magnoliopsida</taxon>
        <taxon>eudicotyledons</taxon>
        <taxon>Gunneridae</taxon>
        <taxon>Pentapetalae</taxon>
        <taxon>asterids</taxon>
        <taxon>campanulids</taxon>
        <taxon>Asterales</taxon>
        <taxon>Asteraceae</taxon>
        <taxon>Asteroideae</taxon>
        <taxon>Anthemideae</taxon>
        <taxon>Anthemidinae</taxon>
        <taxon>Tanacetum</taxon>
    </lineage>
</organism>